<sequence>MKRLIAAVTLLLPVLSGTALAAPGATGPASAGTATGGTAVGVHNAYTQQAAPYLVDVLDKKPGMVEIDVWTNFFFSRDFQVGHDPGNANNCARATTYEELRTGSRNQNLAGCLRNIRLWHDRNPNHPPVVLKVEFKNGFDDRGGYGPDEFDRLVAEHLGAGSVFGPAHLIGTHPTLDAAARAGAWPSRAALTGKFVILVEVGTFEAQNPFDNYDTDLEYADRLISARDSGTLSSAMAFPAINGASQSDPRVGDRGGARAPWFVAFDGSASAYASYPGDSYLGGHYLVVMTDAHSVAPAIDARTPSVADAQARVRLLSGKGATIVSSDWLDPAIVGYSV</sequence>
<organism evidence="2 3">
    <name type="scientific">Saccharothrix mutabilis subsp. mutabilis</name>
    <dbReference type="NCBI Taxonomy" id="66855"/>
    <lineage>
        <taxon>Bacteria</taxon>
        <taxon>Bacillati</taxon>
        <taxon>Actinomycetota</taxon>
        <taxon>Actinomycetes</taxon>
        <taxon>Pseudonocardiales</taxon>
        <taxon>Pseudonocardiaceae</taxon>
        <taxon>Saccharothrix</taxon>
    </lineage>
</organism>
<dbReference type="Pfam" id="PF16670">
    <property type="entry name" value="PI-PLC-C1"/>
    <property type="match status" value="1"/>
</dbReference>
<comment type="caution">
    <text evidence="2">The sequence shown here is derived from an EMBL/GenBank/DDBJ whole genome shotgun (WGS) entry which is preliminary data.</text>
</comment>
<name>A0ABN0U023_9PSEU</name>
<dbReference type="InterPro" id="IPR017946">
    <property type="entry name" value="PLC-like_Pdiesterase_TIM-brl"/>
</dbReference>
<feature type="chain" id="PRO_5046137867" evidence="1">
    <location>
        <begin position="22"/>
        <end position="338"/>
    </location>
</feature>
<dbReference type="CDD" id="cd08589">
    <property type="entry name" value="PI-PLCc_SaPLC1_like"/>
    <property type="match status" value="1"/>
</dbReference>
<keyword evidence="3" id="KW-1185">Reference proteome</keyword>
<dbReference type="Gene3D" id="3.20.20.190">
    <property type="entry name" value="Phosphatidylinositol (PI) phosphodiesterase"/>
    <property type="match status" value="1"/>
</dbReference>
<keyword evidence="1" id="KW-0732">Signal</keyword>
<feature type="signal peptide" evidence="1">
    <location>
        <begin position="1"/>
        <end position="21"/>
    </location>
</feature>
<proteinExistence type="predicted"/>
<dbReference type="Proteomes" id="UP001500416">
    <property type="component" value="Unassembled WGS sequence"/>
</dbReference>
<dbReference type="EMBL" id="BAAABU010000007">
    <property type="protein sequence ID" value="GAA0234385.1"/>
    <property type="molecule type" value="Genomic_DNA"/>
</dbReference>
<protein>
    <submittedName>
        <fullName evidence="2">Phosphatidylinositol-specific phospholipase C domain-containing protein</fullName>
    </submittedName>
</protein>
<reference evidence="2 3" key="1">
    <citation type="journal article" date="2019" name="Int. J. Syst. Evol. Microbiol.">
        <title>The Global Catalogue of Microorganisms (GCM) 10K type strain sequencing project: providing services to taxonomists for standard genome sequencing and annotation.</title>
        <authorList>
            <consortium name="The Broad Institute Genomics Platform"/>
            <consortium name="The Broad Institute Genome Sequencing Center for Infectious Disease"/>
            <person name="Wu L."/>
            <person name="Ma J."/>
        </authorList>
    </citation>
    <scope>NUCLEOTIDE SEQUENCE [LARGE SCALE GENOMIC DNA]</scope>
    <source>
        <strain evidence="2 3">JCM 3380</strain>
    </source>
</reference>
<dbReference type="RefSeq" id="WP_343935046.1">
    <property type="nucleotide sequence ID" value="NZ_BAAABU010000007.1"/>
</dbReference>
<dbReference type="SUPFAM" id="SSF51695">
    <property type="entry name" value="PLC-like phosphodiesterases"/>
    <property type="match status" value="1"/>
</dbReference>
<evidence type="ECO:0000256" key="1">
    <source>
        <dbReference type="SAM" id="SignalP"/>
    </source>
</evidence>
<evidence type="ECO:0000313" key="2">
    <source>
        <dbReference type="EMBL" id="GAA0234385.1"/>
    </source>
</evidence>
<dbReference type="InterPro" id="IPR032075">
    <property type="entry name" value="PI-PLC-C1"/>
</dbReference>
<accession>A0ABN0U023</accession>
<gene>
    <name evidence="2" type="ORF">GCM10010492_36610</name>
</gene>
<evidence type="ECO:0000313" key="3">
    <source>
        <dbReference type="Proteomes" id="UP001500416"/>
    </source>
</evidence>